<dbReference type="PRINTS" id="PR00067">
    <property type="entry name" value="CATALASE"/>
</dbReference>
<evidence type="ECO:0000256" key="6">
    <source>
        <dbReference type="ARBA" id="ARBA00023004"/>
    </source>
</evidence>
<dbReference type="AlphaFoldDB" id="A0A6J1WXS2"/>
<dbReference type="PROSITE" id="PS51402">
    <property type="entry name" value="CATALASE_3"/>
    <property type="match status" value="1"/>
</dbReference>
<gene>
    <name evidence="12" type="primary">LOC113517341</name>
</gene>
<keyword evidence="2" id="KW-0575">Peroxidase</keyword>
<accession>A0A6J1WXS2</accession>
<keyword evidence="9" id="KW-0732">Signal</keyword>
<evidence type="ECO:0000256" key="9">
    <source>
        <dbReference type="SAM" id="SignalP"/>
    </source>
</evidence>
<dbReference type="InParanoid" id="A0A6J1WXS2"/>
<evidence type="ECO:0000256" key="1">
    <source>
        <dbReference type="ARBA" id="ARBA00005329"/>
    </source>
</evidence>
<dbReference type="SUPFAM" id="SSF56634">
    <property type="entry name" value="Heme-dependent catalase-like"/>
    <property type="match status" value="1"/>
</dbReference>
<dbReference type="Pfam" id="PF00199">
    <property type="entry name" value="Catalase"/>
    <property type="match status" value="1"/>
</dbReference>
<evidence type="ECO:0000256" key="4">
    <source>
        <dbReference type="ARBA" id="ARBA00022723"/>
    </source>
</evidence>
<dbReference type="InterPro" id="IPR020835">
    <property type="entry name" value="Catalase_sf"/>
</dbReference>
<evidence type="ECO:0000256" key="2">
    <source>
        <dbReference type="ARBA" id="ARBA00022559"/>
    </source>
</evidence>
<keyword evidence="11" id="KW-1185">Reference proteome</keyword>
<feature type="chain" id="PRO_5045742589" evidence="9">
    <location>
        <begin position="18"/>
        <end position="525"/>
    </location>
</feature>
<dbReference type="InterPro" id="IPR024711">
    <property type="entry name" value="Catalase_clade1/3"/>
</dbReference>
<dbReference type="InterPro" id="IPR011614">
    <property type="entry name" value="Catalase_core"/>
</dbReference>
<dbReference type="Proteomes" id="UP001652740">
    <property type="component" value="Unplaced"/>
</dbReference>
<evidence type="ECO:0000256" key="3">
    <source>
        <dbReference type="ARBA" id="ARBA00022617"/>
    </source>
</evidence>
<comment type="cofactor">
    <cofactor evidence="8">
        <name>heme</name>
        <dbReference type="ChEBI" id="CHEBI:30413"/>
    </cofactor>
</comment>
<dbReference type="GO" id="GO:0020037">
    <property type="term" value="F:heme binding"/>
    <property type="evidence" value="ECO:0007669"/>
    <property type="project" value="InterPro"/>
</dbReference>
<evidence type="ECO:0000313" key="12">
    <source>
        <dbReference type="RefSeq" id="XP_026757796.2"/>
    </source>
</evidence>
<dbReference type="GO" id="GO:0042542">
    <property type="term" value="P:response to hydrogen peroxide"/>
    <property type="evidence" value="ECO:0007669"/>
    <property type="project" value="TreeGrafter"/>
</dbReference>
<dbReference type="Gene3D" id="2.40.180.10">
    <property type="entry name" value="Catalase core domain"/>
    <property type="match status" value="1"/>
</dbReference>
<name>A0A6J1WXS2_GALME</name>
<dbReference type="Pfam" id="PF06628">
    <property type="entry name" value="Catalase-rel"/>
    <property type="match status" value="1"/>
</dbReference>
<dbReference type="RefSeq" id="XP_026757796.2">
    <property type="nucleotide sequence ID" value="XM_026901995.2"/>
</dbReference>
<dbReference type="SMART" id="SM01060">
    <property type="entry name" value="Catalase"/>
    <property type="match status" value="1"/>
</dbReference>
<dbReference type="PIRSF" id="PIRSF038928">
    <property type="entry name" value="Catalase_clade1-3"/>
    <property type="match status" value="1"/>
</dbReference>
<evidence type="ECO:0000259" key="10">
    <source>
        <dbReference type="SMART" id="SM01060"/>
    </source>
</evidence>
<dbReference type="GO" id="GO:0005739">
    <property type="term" value="C:mitochondrion"/>
    <property type="evidence" value="ECO:0007669"/>
    <property type="project" value="TreeGrafter"/>
</dbReference>
<reference evidence="12" key="1">
    <citation type="submission" date="2025-08" db="UniProtKB">
        <authorList>
            <consortium name="RefSeq"/>
        </authorList>
    </citation>
    <scope>IDENTIFICATION</scope>
    <source>
        <tissue evidence="12">Whole larvae</tissue>
    </source>
</reference>
<keyword evidence="3 8" id="KW-0349">Heme</keyword>
<feature type="signal peptide" evidence="9">
    <location>
        <begin position="1"/>
        <end position="17"/>
    </location>
</feature>
<feature type="binding site" description="axial binding residue" evidence="8">
    <location>
        <position position="375"/>
    </location>
    <ligand>
        <name>heme</name>
        <dbReference type="ChEBI" id="CHEBI:30413"/>
    </ligand>
    <ligandPart>
        <name>Fe</name>
        <dbReference type="ChEBI" id="CHEBI:18248"/>
    </ligandPart>
</feature>
<comment type="similarity">
    <text evidence="1">Belongs to the catalase family.</text>
</comment>
<evidence type="ECO:0000256" key="5">
    <source>
        <dbReference type="ARBA" id="ARBA00023002"/>
    </source>
</evidence>
<proteinExistence type="inferred from homology"/>
<sequence length="525" mass="59722">MIVFYAVILWLTGAVCAYHDYVNNTLEPAARQLLDFKLEHPKPVGILSTMAGKPVDIRETTTLNNDGLTSNEFFLDDVMHSVAERIPERVVHAKGTGAFGYFEVTHDVSKYTKADVFNGIGKRTPVAVRLSTGLGSKGGNDLAKEIKGFTIKFYTNEGNLDLLGLNVPVYLYTDPSMFTPFVHAFKRNPRTNLFDLTAQWDILTLKPILLHGIFWLYSDYGSPNGYRKMDGFPIHTYELSNKNGDRYYAKFNFRTEQGLENLTTAEAVAISGQDLDYGTRDLYNNIALKNYPSWRIEMDVMTSHDITNVDYNPFDVTRLWKNGTYHTIQIGRLVLDRNPDNFFEAVELSAYNPGNLVPGINSPPDTIFKSRRLAYRDTQNYRLGVNHKRINVNAPKYRKTYNRDGVPSVNENMKDVPNYYPNSFNGPVPFIDESRPNERIIVFDSNAVDLESSSNFYKYILVDEGQKQRFIDNLVLSLVPVVPEVREKALKLLKLVDLELGIRVRAGVTAARARIRDESLMTIHH</sequence>
<dbReference type="KEGG" id="gmw:113517341"/>
<protein>
    <submittedName>
        <fullName evidence="12">Catalase-like</fullName>
    </submittedName>
</protein>
<dbReference type="PANTHER" id="PTHR11465:SF9">
    <property type="entry name" value="CATALASE"/>
    <property type="match status" value="1"/>
</dbReference>
<evidence type="ECO:0000256" key="8">
    <source>
        <dbReference type="PIRSR" id="PIRSR038928-2"/>
    </source>
</evidence>
<feature type="domain" description="Catalase core" evidence="10">
    <location>
        <begin position="48"/>
        <end position="428"/>
    </location>
</feature>
<dbReference type="GeneID" id="113517341"/>
<evidence type="ECO:0000256" key="7">
    <source>
        <dbReference type="ARBA" id="ARBA00023324"/>
    </source>
</evidence>
<organism evidence="11 12">
    <name type="scientific">Galleria mellonella</name>
    <name type="common">Greater wax moth</name>
    <dbReference type="NCBI Taxonomy" id="7137"/>
    <lineage>
        <taxon>Eukaryota</taxon>
        <taxon>Metazoa</taxon>
        <taxon>Ecdysozoa</taxon>
        <taxon>Arthropoda</taxon>
        <taxon>Hexapoda</taxon>
        <taxon>Insecta</taxon>
        <taxon>Pterygota</taxon>
        <taxon>Neoptera</taxon>
        <taxon>Endopterygota</taxon>
        <taxon>Lepidoptera</taxon>
        <taxon>Glossata</taxon>
        <taxon>Ditrysia</taxon>
        <taxon>Pyraloidea</taxon>
        <taxon>Pyralidae</taxon>
        <taxon>Galleriinae</taxon>
        <taxon>Galleria</taxon>
    </lineage>
</organism>
<dbReference type="InterPro" id="IPR018028">
    <property type="entry name" value="Catalase"/>
</dbReference>
<dbReference type="GO" id="GO:0004096">
    <property type="term" value="F:catalase activity"/>
    <property type="evidence" value="ECO:0007669"/>
    <property type="project" value="UniProtKB-EC"/>
</dbReference>
<keyword evidence="6 8" id="KW-0408">Iron</keyword>
<dbReference type="GO" id="GO:0046872">
    <property type="term" value="F:metal ion binding"/>
    <property type="evidence" value="ECO:0007669"/>
    <property type="project" value="UniProtKB-KW"/>
</dbReference>
<keyword evidence="4 8" id="KW-0479">Metal-binding</keyword>
<dbReference type="PANTHER" id="PTHR11465">
    <property type="entry name" value="CATALASE"/>
    <property type="match status" value="1"/>
</dbReference>
<dbReference type="GO" id="GO:0042744">
    <property type="term" value="P:hydrogen peroxide catabolic process"/>
    <property type="evidence" value="ECO:0007669"/>
    <property type="project" value="UniProtKB-KW"/>
</dbReference>
<dbReference type="GO" id="GO:0005777">
    <property type="term" value="C:peroxisome"/>
    <property type="evidence" value="ECO:0007669"/>
    <property type="project" value="TreeGrafter"/>
</dbReference>
<keyword evidence="7" id="KW-0376">Hydrogen peroxide</keyword>
<evidence type="ECO:0000313" key="11">
    <source>
        <dbReference type="Proteomes" id="UP001652740"/>
    </source>
</evidence>
<keyword evidence="5" id="KW-0560">Oxidoreductase</keyword>
<dbReference type="InterPro" id="IPR010582">
    <property type="entry name" value="Catalase_immune_responsive"/>
</dbReference>